<protein>
    <recommendedName>
        <fullName evidence="3">Outer membrane protein beta-barrel domain-containing protein</fullName>
    </recommendedName>
</protein>
<dbReference type="SUPFAM" id="SSF56925">
    <property type="entry name" value="OMPA-like"/>
    <property type="match status" value="1"/>
</dbReference>
<comment type="caution">
    <text evidence="4">The sequence shown here is derived from an EMBL/GenBank/DDBJ whole genome shotgun (WGS) entry which is preliminary data.</text>
</comment>
<evidence type="ECO:0000256" key="2">
    <source>
        <dbReference type="SAM" id="SignalP"/>
    </source>
</evidence>
<feature type="domain" description="Outer membrane protein beta-barrel" evidence="3">
    <location>
        <begin position="9"/>
        <end position="193"/>
    </location>
</feature>
<dbReference type="Pfam" id="PF13505">
    <property type="entry name" value="OMP_b-brl"/>
    <property type="match status" value="1"/>
</dbReference>
<reference evidence="4 5" key="1">
    <citation type="journal article" date="2017" name="Int. J. Syst. Evol. Microbiol.">
        <title>Aquarickettsiella crustaci n. gen. n. sp. (Gammaproteobacteria: Legionellales: Coxiellaceae); a bacterial pathogen of the freshwater crustacean: Gammarus fossarum (Malacostraca: Amphipoda).</title>
        <authorList>
            <person name="Bojko J."/>
            <person name="Dunn A.M."/>
            <person name="Stebbing P.D."/>
            <person name="Van Aerle R."/>
            <person name="Bacela-Spychalska K."/>
            <person name="Bean T.P."/>
            <person name="Stentiford G.D."/>
        </authorList>
    </citation>
    <scope>NUCLEOTIDE SEQUENCE [LARGE SCALE GENOMIC DNA]</scope>
    <source>
        <strain evidence="4">RA15029</strain>
    </source>
</reference>
<evidence type="ECO:0000313" key="5">
    <source>
        <dbReference type="Proteomes" id="UP000226429"/>
    </source>
</evidence>
<accession>A0A370CKZ5</accession>
<evidence type="ECO:0000313" key="4">
    <source>
        <dbReference type="EMBL" id="RDH40826.1"/>
    </source>
</evidence>
<dbReference type="InterPro" id="IPR011250">
    <property type="entry name" value="OMP/PagP_B-barrel"/>
</dbReference>
<name>A0A370CKZ5_9COXI</name>
<keyword evidence="1 2" id="KW-0732">Signal</keyword>
<reference evidence="4 5" key="2">
    <citation type="journal article" date="2018" name="J. Invertebr. Pathol.">
        <title>'Candidatus Aquirickettsiella gammari' (Gammaproteobacteria: Legionellales: Coxiellaceae): A bacterial pathogen of the freshwater crustacean Gammarus fossarum (Malacostraca: Amphipoda).</title>
        <authorList>
            <person name="Bojko J."/>
            <person name="Dunn A.M."/>
            <person name="Stebbing P.D."/>
            <person name="van Aerle R."/>
            <person name="Bacela-Spychalska K."/>
            <person name="Bean T.P."/>
            <person name="Urrutia A."/>
            <person name="Stentiford G.D."/>
        </authorList>
    </citation>
    <scope>NUCLEOTIDE SEQUENCE [LARGE SCALE GENOMIC DNA]</scope>
    <source>
        <strain evidence="4">RA15029</strain>
    </source>
</reference>
<organism evidence="4 5">
    <name type="scientific">Candidatus Aquirickettsiella gammari</name>
    <dbReference type="NCBI Taxonomy" id="2016198"/>
    <lineage>
        <taxon>Bacteria</taxon>
        <taxon>Pseudomonadati</taxon>
        <taxon>Pseudomonadota</taxon>
        <taxon>Gammaproteobacteria</taxon>
        <taxon>Legionellales</taxon>
        <taxon>Coxiellaceae</taxon>
        <taxon>Candidatus Aquirickettsiella</taxon>
    </lineage>
</organism>
<feature type="signal peptide" evidence="2">
    <location>
        <begin position="1"/>
        <end position="23"/>
    </location>
</feature>
<sequence length="194" mass="20879">MFKKIVTSSVLAISALSVLAANATTPGPYVNVEMGYVHTKNKFLKPLPSKDTKYQGGLIGRLSVGYQFSPYWALEAGYLQLAKQKSNLSVSANDAVTLKQHAFDVAGKGILPISDKFNLYAKAGMAYLINNVNNAQIVAPIAKYNWAPEAGVGVTYNISNNVFVDTAYTHIHPIGKNKPSNIDFATVGIGYSFG</sequence>
<proteinExistence type="predicted"/>
<dbReference type="EMBL" id="NMOS02000003">
    <property type="protein sequence ID" value="RDH40826.1"/>
    <property type="molecule type" value="Genomic_DNA"/>
</dbReference>
<keyword evidence="5" id="KW-1185">Reference proteome</keyword>
<dbReference type="AlphaFoldDB" id="A0A370CKZ5"/>
<evidence type="ECO:0000259" key="3">
    <source>
        <dbReference type="Pfam" id="PF13505"/>
    </source>
</evidence>
<feature type="chain" id="PRO_5016919216" description="Outer membrane protein beta-barrel domain-containing protein" evidence="2">
    <location>
        <begin position="24"/>
        <end position="194"/>
    </location>
</feature>
<dbReference type="InterPro" id="IPR027385">
    <property type="entry name" value="Beta-barrel_OMP"/>
</dbReference>
<dbReference type="Gene3D" id="2.40.160.20">
    <property type="match status" value="1"/>
</dbReference>
<dbReference type="Proteomes" id="UP000226429">
    <property type="component" value="Unassembled WGS sequence"/>
</dbReference>
<gene>
    <name evidence="4" type="ORF">CFE62_001455</name>
</gene>
<evidence type="ECO:0000256" key="1">
    <source>
        <dbReference type="ARBA" id="ARBA00022729"/>
    </source>
</evidence>